<gene>
    <name evidence="11" type="ORF">D9757_004894</name>
</gene>
<dbReference type="GO" id="GO:0005524">
    <property type="term" value="F:ATP binding"/>
    <property type="evidence" value="ECO:0007669"/>
    <property type="project" value="UniProtKB-UniRule"/>
</dbReference>
<keyword evidence="5 7" id="KW-0067">ATP-binding</keyword>
<dbReference type="InterPro" id="IPR050915">
    <property type="entry name" value="MAP_kinase_kinase"/>
</dbReference>
<name>A0A8H5MC46_9AGAR</name>
<dbReference type="InterPro" id="IPR000719">
    <property type="entry name" value="Prot_kinase_dom"/>
</dbReference>
<dbReference type="GO" id="GO:0004712">
    <property type="term" value="F:protein serine/threonine/tyrosine kinase activity"/>
    <property type="evidence" value="ECO:0007669"/>
    <property type="project" value="UniProtKB-ARBA"/>
</dbReference>
<evidence type="ECO:0000313" key="11">
    <source>
        <dbReference type="EMBL" id="KAF5389045.1"/>
    </source>
</evidence>
<feature type="compositionally biased region" description="Low complexity" evidence="9">
    <location>
        <begin position="33"/>
        <end position="67"/>
    </location>
</feature>
<evidence type="ECO:0000256" key="3">
    <source>
        <dbReference type="ARBA" id="ARBA00022741"/>
    </source>
</evidence>
<evidence type="ECO:0000259" key="10">
    <source>
        <dbReference type="PROSITE" id="PS50011"/>
    </source>
</evidence>
<dbReference type="SUPFAM" id="SSF56112">
    <property type="entry name" value="Protein kinase-like (PK-like)"/>
    <property type="match status" value="1"/>
</dbReference>
<dbReference type="GO" id="GO:0000165">
    <property type="term" value="P:MAPK cascade"/>
    <property type="evidence" value="ECO:0007669"/>
    <property type="project" value="UniProtKB-ARBA"/>
</dbReference>
<dbReference type="InterPro" id="IPR008271">
    <property type="entry name" value="Ser/Thr_kinase_AS"/>
</dbReference>
<dbReference type="InterPro" id="IPR011009">
    <property type="entry name" value="Kinase-like_dom_sf"/>
</dbReference>
<dbReference type="PROSITE" id="PS00107">
    <property type="entry name" value="PROTEIN_KINASE_ATP"/>
    <property type="match status" value="1"/>
</dbReference>
<evidence type="ECO:0000313" key="12">
    <source>
        <dbReference type="Proteomes" id="UP000518752"/>
    </source>
</evidence>
<dbReference type="AlphaFoldDB" id="A0A8H5MC46"/>
<dbReference type="SMART" id="SM00220">
    <property type="entry name" value="S_TKc"/>
    <property type="match status" value="1"/>
</dbReference>
<keyword evidence="2" id="KW-0808">Transferase</keyword>
<dbReference type="OrthoDB" id="10252354at2759"/>
<evidence type="ECO:0000256" key="5">
    <source>
        <dbReference type="ARBA" id="ARBA00022840"/>
    </source>
</evidence>
<dbReference type="Gene3D" id="1.10.510.10">
    <property type="entry name" value="Transferase(Phosphotransferase) domain 1"/>
    <property type="match status" value="1"/>
</dbReference>
<dbReference type="PROSITE" id="PS50011">
    <property type="entry name" value="PROTEIN_KINASE_DOM"/>
    <property type="match status" value="1"/>
</dbReference>
<feature type="domain" description="Protein kinase" evidence="10">
    <location>
        <begin position="104"/>
        <end position="413"/>
    </location>
</feature>
<comment type="caution">
    <text evidence="11">The sequence shown here is derived from an EMBL/GenBank/DDBJ whole genome shotgun (WGS) entry which is preliminary data.</text>
</comment>
<sequence length="435" mass="47080">MTPESGTTQRRNLQATLTTALENMRFSSRPEMGTASGSSFSFDSGTSGTLGTGDSNAPSTSSESTSTIADGSAPSAPSYQSKAERDRDLIYKLGDGDQLKESDLRNITELGMGNGGSVMKVEHIKSGVIMAKKIVLIDAKPSVRKQILRELHIMYRASSNPSPYIVTSFGAFLSDSEVNICICMEYMDQGSFEGIYKKIGAIPIGMVRQVAKRVLGGLVYLYEEMGVLHRDIKPSNILLNSEGEVKLCDFGVSGELENSIAKTFVGTSVYMSPERIQGSDYSVKSDVWSLGITLIELAHGAFPFAESEVEFEETSTTVLSAMTSALPSAQPGVAKRKSRGVSLHGGIQGGVATLSILELMHHIVREPPPTLINLNVEVSKDFAPTASEFVSKCLMKDPAERMSPRDLLGMEWMDDNLTKSSGEEEMDLRVWAVTL</sequence>
<evidence type="ECO:0000256" key="6">
    <source>
        <dbReference type="ARBA" id="ARBA00038035"/>
    </source>
</evidence>
<proteinExistence type="inferred from homology"/>
<keyword evidence="3 7" id="KW-0547">Nucleotide-binding</keyword>
<dbReference type="InterPro" id="IPR017441">
    <property type="entry name" value="Protein_kinase_ATP_BS"/>
</dbReference>
<feature type="region of interest" description="Disordered" evidence="9">
    <location>
        <begin position="1"/>
        <end position="84"/>
    </location>
</feature>
<evidence type="ECO:0000256" key="7">
    <source>
        <dbReference type="PROSITE-ProRule" id="PRU10141"/>
    </source>
</evidence>
<feature type="binding site" evidence="7">
    <location>
        <position position="133"/>
    </location>
    <ligand>
        <name>ATP</name>
        <dbReference type="ChEBI" id="CHEBI:30616"/>
    </ligand>
</feature>
<dbReference type="GO" id="GO:0004674">
    <property type="term" value="F:protein serine/threonine kinase activity"/>
    <property type="evidence" value="ECO:0007669"/>
    <property type="project" value="UniProtKB-KW"/>
</dbReference>
<dbReference type="Pfam" id="PF00069">
    <property type="entry name" value="Pkinase"/>
    <property type="match status" value="1"/>
</dbReference>
<dbReference type="Proteomes" id="UP000518752">
    <property type="component" value="Unassembled WGS sequence"/>
</dbReference>
<comment type="similarity">
    <text evidence="6">Belongs to the protein kinase superfamily. STE Ser/Thr protein kinase family. MAP kinase kinase subfamily.</text>
</comment>
<dbReference type="EMBL" id="JAACJN010000024">
    <property type="protein sequence ID" value="KAF5389045.1"/>
    <property type="molecule type" value="Genomic_DNA"/>
</dbReference>
<dbReference type="PANTHER" id="PTHR47448:SF1">
    <property type="entry name" value="SERINE_THREONINE-PROTEIN KINASE STE7 HOMOLOG"/>
    <property type="match status" value="1"/>
</dbReference>
<organism evidence="11 12">
    <name type="scientific">Collybiopsis confluens</name>
    <dbReference type="NCBI Taxonomy" id="2823264"/>
    <lineage>
        <taxon>Eukaryota</taxon>
        <taxon>Fungi</taxon>
        <taxon>Dikarya</taxon>
        <taxon>Basidiomycota</taxon>
        <taxon>Agaricomycotina</taxon>
        <taxon>Agaricomycetes</taxon>
        <taxon>Agaricomycetidae</taxon>
        <taxon>Agaricales</taxon>
        <taxon>Marasmiineae</taxon>
        <taxon>Omphalotaceae</taxon>
        <taxon>Collybiopsis</taxon>
    </lineage>
</organism>
<accession>A0A8H5MC46</accession>
<dbReference type="PROSITE" id="PS00108">
    <property type="entry name" value="PROTEIN_KINASE_ST"/>
    <property type="match status" value="1"/>
</dbReference>
<evidence type="ECO:0000256" key="8">
    <source>
        <dbReference type="RuleBase" id="RU000304"/>
    </source>
</evidence>
<keyword evidence="12" id="KW-1185">Reference proteome</keyword>
<evidence type="ECO:0000256" key="9">
    <source>
        <dbReference type="SAM" id="MobiDB-lite"/>
    </source>
</evidence>
<reference evidence="11 12" key="1">
    <citation type="journal article" date="2020" name="ISME J.">
        <title>Uncovering the hidden diversity of litter-decomposition mechanisms in mushroom-forming fungi.</title>
        <authorList>
            <person name="Floudas D."/>
            <person name="Bentzer J."/>
            <person name="Ahren D."/>
            <person name="Johansson T."/>
            <person name="Persson P."/>
            <person name="Tunlid A."/>
        </authorList>
    </citation>
    <scope>NUCLEOTIDE SEQUENCE [LARGE SCALE GENOMIC DNA]</scope>
    <source>
        <strain evidence="11 12">CBS 406.79</strain>
    </source>
</reference>
<dbReference type="Gene3D" id="3.30.200.20">
    <property type="entry name" value="Phosphorylase Kinase, domain 1"/>
    <property type="match status" value="1"/>
</dbReference>
<keyword evidence="4" id="KW-0418">Kinase</keyword>
<keyword evidence="1 8" id="KW-0723">Serine/threonine-protein kinase</keyword>
<evidence type="ECO:0000256" key="2">
    <source>
        <dbReference type="ARBA" id="ARBA00022679"/>
    </source>
</evidence>
<evidence type="ECO:0000256" key="4">
    <source>
        <dbReference type="ARBA" id="ARBA00022777"/>
    </source>
</evidence>
<evidence type="ECO:0000256" key="1">
    <source>
        <dbReference type="ARBA" id="ARBA00022527"/>
    </source>
</evidence>
<protein>
    <recommendedName>
        <fullName evidence="10">Protein kinase domain-containing protein</fullName>
    </recommendedName>
</protein>
<feature type="compositionally biased region" description="Polar residues" evidence="9">
    <location>
        <begin position="1"/>
        <end position="21"/>
    </location>
</feature>
<dbReference type="FunFam" id="3.30.200.20:FF:000040">
    <property type="entry name" value="Dual specificity mitogen-activated protein kinase kinase"/>
    <property type="match status" value="1"/>
</dbReference>
<dbReference type="PANTHER" id="PTHR47448">
    <property type="entry name" value="DUAL SPECIFICITY MITOGEN-ACTIVATED PROTEIN KINASE KINASE DSOR1-LIKE PROTEIN"/>
    <property type="match status" value="1"/>
</dbReference>